<evidence type="ECO:0000256" key="11">
    <source>
        <dbReference type="ARBA" id="ARBA00022908"/>
    </source>
</evidence>
<keyword evidence="4" id="KW-0540">Nuclease</keyword>
<evidence type="ECO:0000256" key="1">
    <source>
        <dbReference type="ARBA" id="ARBA00002180"/>
    </source>
</evidence>
<keyword evidence="15" id="KW-0233">DNA recombination</keyword>
<feature type="region of interest" description="Disordered" evidence="18">
    <location>
        <begin position="767"/>
        <end position="850"/>
    </location>
</feature>
<evidence type="ECO:0000256" key="16">
    <source>
        <dbReference type="ARBA" id="ARBA00023268"/>
    </source>
</evidence>
<feature type="compositionally biased region" description="Acidic residues" evidence="18">
    <location>
        <begin position="813"/>
        <end position="832"/>
    </location>
</feature>
<evidence type="ECO:0000256" key="2">
    <source>
        <dbReference type="ARBA" id="ARBA00022612"/>
    </source>
</evidence>
<evidence type="ECO:0000259" key="19">
    <source>
        <dbReference type="PROSITE" id="PS50158"/>
    </source>
</evidence>
<evidence type="ECO:0000256" key="12">
    <source>
        <dbReference type="ARBA" id="ARBA00022918"/>
    </source>
</evidence>
<dbReference type="SUPFAM" id="SSF57756">
    <property type="entry name" value="Retrovirus zinc finger-like domains"/>
    <property type="match status" value="1"/>
</dbReference>
<evidence type="ECO:0000256" key="18">
    <source>
        <dbReference type="SAM" id="MobiDB-lite"/>
    </source>
</evidence>
<feature type="compositionally biased region" description="Basic and acidic residues" evidence="18">
    <location>
        <begin position="217"/>
        <end position="242"/>
    </location>
</feature>
<evidence type="ECO:0000256" key="14">
    <source>
        <dbReference type="ARBA" id="ARBA00023113"/>
    </source>
</evidence>
<dbReference type="GO" id="GO:0003676">
    <property type="term" value="F:nucleic acid binding"/>
    <property type="evidence" value="ECO:0007669"/>
    <property type="project" value="InterPro"/>
</dbReference>
<evidence type="ECO:0000256" key="8">
    <source>
        <dbReference type="ARBA" id="ARBA00022801"/>
    </source>
</evidence>
<dbReference type="InterPro" id="IPR001584">
    <property type="entry name" value="Integrase_cat-core"/>
</dbReference>
<comment type="function">
    <text evidence="1">The aspartyl protease (PR) mediates the proteolytic cleavages of the Gag and Gag-Pol polyproteins after assembly of the VLP.</text>
</comment>
<dbReference type="GO" id="GO:0015074">
    <property type="term" value="P:DNA integration"/>
    <property type="evidence" value="ECO:0007669"/>
    <property type="project" value="UniProtKB-KW"/>
</dbReference>
<keyword evidence="2" id="KW-1188">Viral release from host cell</keyword>
<evidence type="ECO:0000313" key="22">
    <source>
        <dbReference type="Proteomes" id="UP001075354"/>
    </source>
</evidence>
<dbReference type="Pfam" id="PF00665">
    <property type="entry name" value="rve"/>
    <property type="match status" value="1"/>
</dbReference>
<comment type="caution">
    <text evidence="21">The sequence shown here is derived from an EMBL/GenBank/DDBJ whole genome shotgun (WGS) entry which is preliminary data.</text>
</comment>
<dbReference type="InterPro" id="IPR036875">
    <property type="entry name" value="Znf_CCHC_sf"/>
</dbReference>
<dbReference type="Pfam" id="PF14223">
    <property type="entry name" value="Retrotran_gag_2"/>
    <property type="match status" value="1"/>
</dbReference>
<dbReference type="GO" id="GO:0008270">
    <property type="term" value="F:zinc ion binding"/>
    <property type="evidence" value="ECO:0007669"/>
    <property type="project" value="UniProtKB-KW"/>
</dbReference>
<keyword evidence="22" id="KW-1185">Reference proteome</keyword>
<dbReference type="GO" id="GO:0008233">
    <property type="term" value="F:peptidase activity"/>
    <property type="evidence" value="ECO:0007669"/>
    <property type="project" value="UniProtKB-KW"/>
</dbReference>
<dbReference type="PROSITE" id="PS50158">
    <property type="entry name" value="ZF_CCHC"/>
    <property type="match status" value="1"/>
</dbReference>
<dbReference type="InterPro" id="IPR001878">
    <property type="entry name" value="Znf_CCHC"/>
</dbReference>
<accession>A0AAV7WZ97</accession>
<dbReference type="InterPro" id="IPR012337">
    <property type="entry name" value="RNaseH-like_sf"/>
</dbReference>
<keyword evidence="14" id="KW-0917">Virion maturation</keyword>
<keyword evidence="16" id="KW-0511">Multifunctional enzyme</keyword>
<reference evidence="21" key="1">
    <citation type="submission" date="2022-12" db="EMBL/GenBank/DDBJ databases">
        <title>Chromosome-level genome assembly of the bean flower thrips Megalurothrips usitatus.</title>
        <authorList>
            <person name="Ma L."/>
            <person name="Liu Q."/>
            <person name="Li H."/>
            <person name="Cai W."/>
        </authorList>
    </citation>
    <scope>NUCLEOTIDE SEQUENCE</scope>
    <source>
        <strain evidence="21">Cailab_2022a</strain>
    </source>
</reference>
<dbReference type="AlphaFoldDB" id="A0AAV7WZ97"/>
<keyword evidence="10" id="KW-0460">Magnesium</keyword>
<evidence type="ECO:0000259" key="20">
    <source>
        <dbReference type="PROSITE" id="PS50994"/>
    </source>
</evidence>
<dbReference type="GO" id="GO:0006508">
    <property type="term" value="P:proteolysis"/>
    <property type="evidence" value="ECO:0007669"/>
    <property type="project" value="UniProtKB-KW"/>
</dbReference>
<evidence type="ECO:0000256" key="10">
    <source>
        <dbReference type="ARBA" id="ARBA00022842"/>
    </source>
</evidence>
<feature type="compositionally biased region" description="Acidic residues" evidence="18">
    <location>
        <begin position="789"/>
        <end position="798"/>
    </location>
</feature>
<feature type="region of interest" description="Disordered" evidence="18">
    <location>
        <begin position="265"/>
        <end position="305"/>
    </location>
</feature>
<feature type="compositionally biased region" description="Basic and acidic residues" evidence="18">
    <location>
        <begin position="833"/>
        <end position="850"/>
    </location>
</feature>
<keyword evidence="13" id="KW-0548">Nucleotidyltransferase</keyword>
<keyword evidence="17" id="KW-0862">Zinc</keyword>
<evidence type="ECO:0000256" key="9">
    <source>
        <dbReference type="ARBA" id="ARBA00022840"/>
    </source>
</evidence>
<evidence type="ECO:0000256" key="5">
    <source>
        <dbReference type="ARBA" id="ARBA00022723"/>
    </source>
</evidence>
<dbReference type="Pfam" id="PF22936">
    <property type="entry name" value="Pol_BBD"/>
    <property type="match status" value="1"/>
</dbReference>
<evidence type="ECO:0000256" key="17">
    <source>
        <dbReference type="PROSITE-ProRule" id="PRU00047"/>
    </source>
</evidence>
<dbReference type="InterPro" id="IPR036397">
    <property type="entry name" value="RNaseH_sf"/>
</dbReference>
<keyword evidence="6" id="KW-0547">Nucleotide-binding</keyword>
<keyword evidence="17" id="KW-0863">Zinc-finger</keyword>
<evidence type="ECO:0000256" key="13">
    <source>
        <dbReference type="ARBA" id="ARBA00022932"/>
    </source>
</evidence>
<feature type="domain" description="CCHC-type" evidence="19">
    <location>
        <begin position="251"/>
        <end position="266"/>
    </location>
</feature>
<feature type="compositionally biased region" description="Acidic residues" evidence="18">
    <location>
        <begin position="769"/>
        <end position="780"/>
    </location>
</feature>
<sequence>MADSKESKKHEILNGTNYRYWAKRIKAALSQKRWWEAIDPGYAEDQEIWTSAQSQKNFDALNYILQRVDDLDLDDIGDSATAKEAWETLQEVYTKLDVIQVVGVLEELCTLRKTEEVSMREYISSVIRVAEEVRATGLDISEEMSAAFVLKGLNHIPKYKTLIQAKFNGVANDDLTMKKVKNILLFEERQDQIEARKDEASASVCKSSYRAYNPKTEYNHERRNEERRNEERRSEERRDDERRSEERRYVCFACQKPGHIARECPKFKKKEESENSKKYRKKGEKKMSGRKAEYSEEDSSGCDDEEEVTAKAAKLKVRSKVVVAVIDSEDSEDFKAVASKSSLNDKEKKEPTKIWFADSGASHHMTPHKEIMKDFNGNVKGSVKWGDGQKSPVKGKGSVVLKLEDDCGGYELTLKEVYYAPDLEQNLMSERQFDEKGFKVTTYKGVKKVSDKNEIFLKAHWDNEAKMYRVNAEAVLSRNEKEASGKKENISLTGKRASVDLWHRRFGHLVTLPKVCEVKGKLSSNCETCLAGKAKKKPFAASESRAKENLEIVHSDVCEVPDYSLNRSKYFITFLDDHSRYSEVGIMKKKSEAFENFKQFMAKAERLQNLKLIALQTDNGGEYTSQEFSTFLSEKGIERRLSIPYTPEQNGRAERLNQTLLQIARYRLKTGFLWYKKELMEEDFEMLKVFGCEAWMKTHDKVKLKIRAERCVFMGLSPEQKGFKLWHLKQQHFVSARNVNFNEEIYPFKIELNKKKHSKPIVTRYYISDDSEDEKEENPEQENQQQENPDPENNEREEEENHSGNEEERHESEEEPEQEPEEEPEQEPEPEEEPVRRSKRIQERHSKGKCDGCVGCKTTNLEEKLYDPVNVEEALSSFDAKFWKEAMDEEIDRLLQMETWKVVPRPENHKVIDCKWVFRRKFNELGEIIVHKARLVARGFCLTPGVDYMETYAPVVRKSSIRLMLALAAEKQLEVEQLDVKSAYLNSTLKEQVYMEQPKGCEVKSKRDFVCLIDKSIYGLPQSGRNWNDEVNEKSTKYWFDKI</sequence>
<name>A0AAV7WZ97_9NEOP</name>
<dbReference type="PANTHER" id="PTHR42648">
    <property type="entry name" value="TRANSPOSASE, PUTATIVE-RELATED"/>
    <property type="match status" value="1"/>
</dbReference>
<evidence type="ECO:0000256" key="15">
    <source>
        <dbReference type="ARBA" id="ARBA00023172"/>
    </source>
</evidence>
<keyword evidence="13" id="KW-0808">Transferase</keyword>
<dbReference type="PROSITE" id="PS50994">
    <property type="entry name" value="INTEGRASE"/>
    <property type="match status" value="1"/>
</dbReference>
<feature type="compositionally biased region" description="Acidic residues" evidence="18">
    <location>
        <begin position="295"/>
        <end position="305"/>
    </location>
</feature>
<keyword evidence="3" id="KW-0645">Protease</keyword>
<dbReference type="Proteomes" id="UP001075354">
    <property type="component" value="Unassembled WGS sequence"/>
</dbReference>
<keyword evidence="11" id="KW-0229">DNA integration</keyword>
<evidence type="ECO:0000313" key="21">
    <source>
        <dbReference type="EMBL" id="KAJ1518934.1"/>
    </source>
</evidence>
<dbReference type="Pfam" id="PF00098">
    <property type="entry name" value="zf-CCHC"/>
    <property type="match status" value="1"/>
</dbReference>
<protein>
    <recommendedName>
        <fullName evidence="23">Retrovirus-related Pol polyprotein from transposon TNT 1-94</fullName>
    </recommendedName>
</protein>
<dbReference type="InterPro" id="IPR057670">
    <property type="entry name" value="SH3_retrovirus"/>
</dbReference>
<dbReference type="InterPro" id="IPR013103">
    <property type="entry name" value="RVT_2"/>
</dbReference>
<gene>
    <name evidence="21" type="ORF">ONE63_011456</name>
</gene>
<dbReference type="PANTHER" id="PTHR42648:SF11">
    <property type="entry name" value="TRANSPOSON TY4-P GAG-POL POLYPROTEIN"/>
    <property type="match status" value="1"/>
</dbReference>
<keyword evidence="5" id="KW-0479">Metal-binding</keyword>
<dbReference type="SUPFAM" id="SSF53098">
    <property type="entry name" value="Ribonuclease H-like"/>
    <property type="match status" value="1"/>
</dbReference>
<evidence type="ECO:0000256" key="6">
    <source>
        <dbReference type="ARBA" id="ARBA00022741"/>
    </source>
</evidence>
<dbReference type="InterPro" id="IPR054722">
    <property type="entry name" value="PolX-like_BBD"/>
</dbReference>
<dbReference type="Gene3D" id="3.30.420.10">
    <property type="entry name" value="Ribonuclease H-like superfamily/Ribonuclease H"/>
    <property type="match status" value="1"/>
</dbReference>
<dbReference type="GO" id="GO:0003964">
    <property type="term" value="F:RNA-directed DNA polymerase activity"/>
    <property type="evidence" value="ECO:0007669"/>
    <property type="project" value="UniProtKB-KW"/>
</dbReference>
<organism evidence="21 22">
    <name type="scientific">Megalurothrips usitatus</name>
    <name type="common">bean blossom thrips</name>
    <dbReference type="NCBI Taxonomy" id="439358"/>
    <lineage>
        <taxon>Eukaryota</taxon>
        <taxon>Metazoa</taxon>
        <taxon>Ecdysozoa</taxon>
        <taxon>Arthropoda</taxon>
        <taxon>Hexapoda</taxon>
        <taxon>Insecta</taxon>
        <taxon>Pterygota</taxon>
        <taxon>Neoptera</taxon>
        <taxon>Paraneoptera</taxon>
        <taxon>Thysanoptera</taxon>
        <taxon>Terebrantia</taxon>
        <taxon>Thripoidea</taxon>
        <taxon>Thripidae</taxon>
        <taxon>Megalurothrips</taxon>
    </lineage>
</organism>
<proteinExistence type="predicted"/>
<keyword evidence="7" id="KW-0255">Endonuclease</keyword>
<dbReference type="GO" id="GO:0006310">
    <property type="term" value="P:DNA recombination"/>
    <property type="evidence" value="ECO:0007669"/>
    <property type="project" value="UniProtKB-KW"/>
</dbReference>
<feature type="compositionally biased region" description="Basic and acidic residues" evidence="18">
    <location>
        <begin position="799"/>
        <end position="812"/>
    </location>
</feature>
<dbReference type="Pfam" id="PF07727">
    <property type="entry name" value="RVT_2"/>
    <property type="match status" value="1"/>
</dbReference>
<dbReference type="GO" id="GO:0003887">
    <property type="term" value="F:DNA-directed DNA polymerase activity"/>
    <property type="evidence" value="ECO:0007669"/>
    <property type="project" value="UniProtKB-KW"/>
</dbReference>
<dbReference type="EMBL" id="JAPTSV010000808">
    <property type="protein sequence ID" value="KAJ1518934.1"/>
    <property type="molecule type" value="Genomic_DNA"/>
</dbReference>
<dbReference type="InterPro" id="IPR039537">
    <property type="entry name" value="Retrotran_Ty1/copia-like"/>
</dbReference>
<feature type="region of interest" description="Disordered" evidence="18">
    <location>
        <begin position="213"/>
        <end position="242"/>
    </location>
</feature>
<feature type="domain" description="Integrase catalytic" evidence="20">
    <location>
        <begin position="534"/>
        <end position="662"/>
    </location>
</feature>
<keyword evidence="12" id="KW-0695">RNA-directed DNA polymerase</keyword>
<dbReference type="GO" id="GO:0004519">
    <property type="term" value="F:endonuclease activity"/>
    <property type="evidence" value="ECO:0007669"/>
    <property type="project" value="UniProtKB-KW"/>
</dbReference>
<dbReference type="GO" id="GO:0005524">
    <property type="term" value="F:ATP binding"/>
    <property type="evidence" value="ECO:0007669"/>
    <property type="project" value="UniProtKB-KW"/>
</dbReference>
<feature type="compositionally biased region" description="Basic and acidic residues" evidence="18">
    <location>
        <begin position="265"/>
        <end position="277"/>
    </location>
</feature>
<evidence type="ECO:0008006" key="23">
    <source>
        <dbReference type="Google" id="ProtNLM"/>
    </source>
</evidence>
<keyword evidence="9" id="KW-0067">ATP-binding</keyword>
<evidence type="ECO:0000256" key="3">
    <source>
        <dbReference type="ARBA" id="ARBA00022670"/>
    </source>
</evidence>
<dbReference type="Gene3D" id="4.10.60.10">
    <property type="entry name" value="Zinc finger, CCHC-type"/>
    <property type="match status" value="1"/>
</dbReference>
<evidence type="ECO:0000256" key="4">
    <source>
        <dbReference type="ARBA" id="ARBA00022722"/>
    </source>
</evidence>
<dbReference type="Pfam" id="PF25597">
    <property type="entry name" value="SH3_retrovirus"/>
    <property type="match status" value="1"/>
</dbReference>
<feature type="compositionally biased region" description="Basic and acidic residues" evidence="18">
    <location>
        <begin position="285"/>
        <end position="294"/>
    </location>
</feature>
<keyword evidence="8" id="KW-0378">Hydrolase</keyword>
<dbReference type="SMART" id="SM00343">
    <property type="entry name" value="ZnF_C2HC"/>
    <property type="match status" value="1"/>
</dbReference>
<keyword evidence="13" id="KW-0239">DNA-directed DNA polymerase</keyword>
<evidence type="ECO:0000256" key="7">
    <source>
        <dbReference type="ARBA" id="ARBA00022759"/>
    </source>
</evidence>